<dbReference type="Proteomes" id="UP001596023">
    <property type="component" value="Unassembled WGS sequence"/>
</dbReference>
<reference evidence="8" key="1">
    <citation type="journal article" date="2019" name="Int. J. Syst. Evol. Microbiol.">
        <title>The Global Catalogue of Microorganisms (GCM) 10K type strain sequencing project: providing services to taxonomists for standard genome sequencing and annotation.</title>
        <authorList>
            <consortium name="The Broad Institute Genomics Platform"/>
            <consortium name="The Broad Institute Genome Sequencing Center for Infectious Disease"/>
            <person name="Wu L."/>
            <person name="Ma J."/>
        </authorList>
    </citation>
    <scope>NUCLEOTIDE SEQUENCE [LARGE SCALE GENOMIC DNA]</scope>
    <source>
        <strain evidence="8">CCUG 66188</strain>
    </source>
</reference>
<dbReference type="InterPro" id="IPR005887">
    <property type="entry name" value="GH92_a_mannosidase_put"/>
</dbReference>
<comment type="cofactor">
    <cofactor evidence="1">
        <name>Ca(2+)</name>
        <dbReference type="ChEBI" id="CHEBI:29108"/>
    </cofactor>
</comment>
<keyword evidence="7" id="KW-0378">Hydrolase</keyword>
<dbReference type="RefSeq" id="WP_379993648.1">
    <property type="nucleotide sequence ID" value="NZ_JBHSGN010000011.1"/>
</dbReference>
<feature type="domain" description="Glycosyl hydrolase family 92" evidence="5">
    <location>
        <begin position="276"/>
        <end position="739"/>
    </location>
</feature>
<sequence>MKYYLIAGFLLSISCTGQQVNYQKYVNPLIGTDIRVIEGKDKSSTEERGQNMPAVGVPHGMTNWVAQTQASEKKCYPPYYYYQHAIQGFRTSHWMNGSCTQDYGSVTIMPMTGKLEIDPEKRASAFKHTNEVATPSYYSVLLDDYDIQVEMTGLSRGGILSFDYKKTGDRYIIIEPNSDEGEGYIKIDHQKKEITGYNPVHRIYQGYGQPAGFSGHFVIQLDAGIEQFGVWVGDSVIDRGNEAQGRKNKVGAWVKLNPSVHKVLAKIGTSFTSVENARENLEAEIHGWDFSAVRNKSSDIWEKTLGQIVVTGNNGDDKVRFYTALYNTHFLPRTFSDTDGSYPAFDGNKKIMKAGGFTYYCDFSMWDTFRAVHPLFSILNPARNGDMAHSLILKGQQGGWLPIFPAWNSYTAAMIGDHCLSMIGDAIIKDTPGFDYEEAYSLMRKNAFESNRDHQSYIDGKGRRAMESYLKYNYIPLEDEVPDAFHRREQVSRTLEYAYDDFVLSQVARKLGRTEDYNILQERAKNYKNVIDPETGFARGRYADGKWVLPFDHTKFVSYICEGTPYHYTWYVPHDVEGLVDILGRDRSISYLDTFFDGGYYWHGNEPCHHVAYLFAYLGEPWKTQKWVHEIINKEYFNSPDGLSGNDDSGQMSAWLVFSMMGFYPVCPGMPYYVIGSPAFEYIEINLENGKQFKIEAKNVSDNNIYIQSATLNGKPYDKSYILHSDIMNGGVLSFQMGNIPNKQWASSPESVPYSSGTKQAGSK</sequence>
<keyword evidence="3" id="KW-0106">Calcium</keyword>
<evidence type="ECO:0000256" key="3">
    <source>
        <dbReference type="ARBA" id="ARBA00022837"/>
    </source>
</evidence>
<dbReference type="InterPro" id="IPR008928">
    <property type="entry name" value="6-hairpin_glycosidase_sf"/>
</dbReference>
<evidence type="ECO:0000313" key="8">
    <source>
        <dbReference type="Proteomes" id="UP001596023"/>
    </source>
</evidence>
<evidence type="ECO:0000259" key="5">
    <source>
        <dbReference type="Pfam" id="PF07971"/>
    </source>
</evidence>
<dbReference type="GO" id="GO:0016787">
    <property type="term" value="F:hydrolase activity"/>
    <property type="evidence" value="ECO:0007669"/>
    <property type="project" value="UniProtKB-KW"/>
</dbReference>
<protein>
    <submittedName>
        <fullName evidence="7">GH92 family glycosyl hydrolase</fullName>
    </submittedName>
</protein>
<keyword evidence="8" id="KW-1185">Reference proteome</keyword>
<dbReference type="InterPro" id="IPR012939">
    <property type="entry name" value="Glyco_hydro_92"/>
</dbReference>
<dbReference type="InterPro" id="IPR041371">
    <property type="entry name" value="GH92_N"/>
</dbReference>
<dbReference type="Gene3D" id="3.30.2080.10">
    <property type="entry name" value="GH92 mannosidase domain"/>
    <property type="match status" value="1"/>
</dbReference>
<dbReference type="Pfam" id="PF17678">
    <property type="entry name" value="Glyco_hydro_92N"/>
    <property type="match status" value="1"/>
</dbReference>
<evidence type="ECO:0000313" key="7">
    <source>
        <dbReference type="EMBL" id="MFC4672476.1"/>
    </source>
</evidence>
<organism evidence="7 8">
    <name type="scientific">Dysgonomonas termitidis</name>
    <dbReference type="NCBI Taxonomy" id="1516126"/>
    <lineage>
        <taxon>Bacteria</taxon>
        <taxon>Pseudomonadati</taxon>
        <taxon>Bacteroidota</taxon>
        <taxon>Bacteroidia</taxon>
        <taxon>Bacteroidales</taxon>
        <taxon>Dysgonomonadaceae</taxon>
        <taxon>Dysgonomonas</taxon>
    </lineage>
</organism>
<comment type="caution">
    <text evidence="7">The sequence shown here is derived from an EMBL/GenBank/DDBJ whole genome shotgun (WGS) entry which is preliminary data.</text>
</comment>
<dbReference type="Gene3D" id="2.70.98.10">
    <property type="match status" value="1"/>
</dbReference>
<evidence type="ECO:0000256" key="1">
    <source>
        <dbReference type="ARBA" id="ARBA00001913"/>
    </source>
</evidence>
<dbReference type="InterPro" id="IPR050883">
    <property type="entry name" value="PNGase"/>
</dbReference>
<dbReference type="PANTHER" id="PTHR12143:SF43">
    <property type="entry name" value="PUTATIVE-RELATED"/>
    <property type="match status" value="1"/>
</dbReference>
<dbReference type="Gene3D" id="1.20.1610.10">
    <property type="entry name" value="alpha-1,2-mannosidases domains"/>
    <property type="match status" value="1"/>
</dbReference>
<dbReference type="InterPro" id="IPR014718">
    <property type="entry name" value="GH-type_carb-bd"/>
</dbReference>
<dbReference type="PANTHER" id="PTHR12143">
    <property type="entry name" value="PEPTIDE N-GLYCANASE PNGASE -RELATED"/>
    <property type="match status" value="1"/>
</dbReference>
<dbReference type="PROSITE" id="PS51257">
    <property type="entry name" value="PROKAR_LIPOPROTEIN"/>
    <property type="match status" value="1"/>
</dbReference>
<feature type="region of interest" description="Disordered" evidence="4">
    <location>
        <begin position="744"/>
        <end position="764"/>
    </location>
</feature>
<dbReference type="Pfam" id="PF07971">
    <property type="entry name" value="Glyco_hydro_92"/>
    <property type="match status" value="1"/>
</dbReference>
<gene>
    <name evidence="7" type="ORF">ACFO6W_02090</name>
</gene>
<evidence type="ECO:0000259" key="6">
    <source>
        <dbReference type="Pfam" id="PF17678"/>
    </source>
</evidence>
<dbReference type="NCBIfam" id="TIGR01180">
    <property type="entry name" value="aman2_put"/>
    <property type="match status" value="1"/>
</dbReference>
<dbReference type="Gene3D" id="1.20.1050.60">
    <property type="entry name" value="alpha-1,2-mannosidase"/>
    <property type="match status" value="1"/>
</dbReference>
<feature type="domain" description="Glycosyl hydrolase family 92 N-terminal" evidence="6">
    <location>
        <begin position="25"/>
        <end position="270"/>
    </location>
</feature>
<evidence type="ECO:0000256" key="4">
    <source>
        <dbReference type="SAM" id="MobiDB-lite"/>
    </source>
</evidence>
<dbReference type="EMBL" id="JBHSGN010000011">
    <property type="protein sequence ID" value="MFC4672476.1"/>
    <property type="molecule type" value="Genomic_DNA"/>
</dbReference>
<evidence type="ECO:0000256" key="2">
    <source>
        <dbReference type="ARBA" id="ARBA00011245"/>
    </source>
</evidence>
<comment type="subunit">
    <text evidence="2">Monomer.</text>
</comment>
<dbReference type="SUPFAM" id="SSF48208">
    <property type="entry name" value="Six-hairpin glycosidases"/>
    <property type="match status" value="1"/>
</dbReference>
<proteinExistence type="predicted"/>
<accession>A0ABV9KRB7</accession>
<name>A0ABV9KRB7_9BACT</name>